<dbReference type="Pfam" id="PF12775">
    <property type="entry name" value="AAA_7"/>
    <property type="match status" value="1"/>
</dbReference>
<feature type="coiled-coil region" evidence="16">
    <location>
        <begin position="1769"/>
        <end position="1824"/>
    </location>
</feature>
<dbReference type="InterPro" id="IPR043157">
    <property type="entry name" value="Dynein_AAA1S"/>
</dbReference>
<dbReference type="FunFam" id="3.10.490.20:FF:000001">
    <property type="entry name" value="dynein heavy chain 7, axonemal"/>
    <property type="match status" value="1"/>
</dbReference>
<dbReference type="InterPro" id="IPR035699">
    <property type="entry name" value="AAA_6"/>
</dbReference>
<dbReference type="EMBL" id="GECZ01024434">
    <property type="protein sequence ID" value="JAS45335.1"/>
    <property type="molecule type" value="Transcribed_RNA"/>
</dbReference>
<gene>
    <name evidence="18" type="ORF">g.36594</name>
</gene>
<dbReference type="FunFam" id="3.20.180.20:FF:000003">
    <property type="entry name" value="Dynein heavy chain 12, axonemal"/>
    <property type="match status" value="1"/>
</dbReference>
<dbReference type="FunFam" id="1.20.920.20:FF:000006">
    <property type="entry name" value="Dynein, axonemal, heavy chain 6"/>
    <property type="match status" value="1"/>
</dbReference>
<evidence type="ECO:0000256" key="14">
    <source>
        <dbReference type="ARBA" id="ARBA00023212"/>
    </source>
</evidence>
<dbReference type="Pfam" id="PF08393">
    <property type="entry name" value="DHC_N2"/>
    <property type="match status" value="1"/>
</dbReference>
<accession>A0A1B6F584</accession>
<dbReference type="InterPro" id="IPR004273">
    <property type="entry name" value="Dynein_heavy_D6_P-loop"/>
</dbReference>
<dbReference type="GO" id="GO:0005524">
    <property type="term" value="F:ATP binding"/>
    <property type="evidence" value="ECO:0007669"/>
    <property type="project" value="UniProtKB-KW"/>
</dbReference>
<dbReference type="Gene3D" id="1.10.8.1220">
    <property type="match status" value="1"/>
</dbReference>
<keyword evidence="11 16" id="KW-0175">Coiled coil</keyword>
<evidence type="ECO:0000256" key="2">
    <source>
        <dbReference type="ARBA" id="ARBA00004430"/>
    </source>
</evidence>
<dbReference type="InterPro" id="IPR041228">
    <property type="entry name" value="Dynein_C"/>
</dbReference>
<dbReference type="Pfam" id="PF17857">
    <property type="entry name" value="AAA_lid_1"/>
    <property type="match status" value="1"/>
</dbReference>
<evidence type="ECO:0000256" key="15">
    <source>
        <dbReference type="ARBA" id="ARBA00023273"/>
    </source>
</evidence>
<dbReference type="Gene3D" id="1.20.58.1120">
    <property type="match status" value="1"/>
</dbReference>
<dbReference type="PANTHER" id="PTHR22878:SF66">
    <property type="entry name" value="DYNEIN AXONEMAL HEAVY CHAIN 7"/>
    <property type="match status" value="1"/>
</dbReference>
<dbReference type="FunFam" id="1.10.8.720:FF:000001">
    <property type="entry name" value="dynein heavy chain 7, axonemal"/>
    <property type="match status" value="1"/>
</dbReference>
<dbReference type="Pfam" id="PF18198">
    <property type="entry name" value="AAA_lid_11"/>
    <property type="match status" value="1"/>
</dbReference>
<dbReference type="Gene3D" id="6.10.140.1060">
    <property type="match status" value="1"/>
</dbReference>
<evidence type="ECO:0000256" key="4">
    <source>
        <dbReference type="ARBA" id="ARBA00022490"/>
    </source>
</evidence>
<dbReference type="Pfam" id="PF17852">
    <property type="entry name" value="Dynein_AAA_lid"/>
    <property type="match status" value="1"/>
</dbReference>
<dbReference type="InterPro" id="IPR042219">
    <property type="entry name" value="AAA_lid_11_sf"/>
</dbReference>
<evidence type="ECO:0000256" key="13">
    <source>
        <dbReference type="ARBA" id="ARBA00023175"/>
    </source>
</evidence>
<evidence type="ECO:0000256" key="10">
    <source>
        <dbReference type="ARBA" id="ARBA00023017"/>
    </source>
</evidence>
<evidence type="ECO:0000256" key="1">
    <source>
        <dbReference type="ARBA" id="ARBA00004230"/>
    </source>
</evidence>
<dbReference type="FunFam" id="1.10.8.710:FF:000004">
    <property type="entry name" value="Dynein axonemal heavy chain 6"/>
    <property type="match status" value="1"/>
</dbReference>
<organism evidence="18">
    <name type="scientific">Cuerna arida</name>
    <dbReference type="NCBI Taxonomy" id="1464854"/>
    <lineage>
        <taxon>Eukaryota</taxon>
        <taxon>Metazoa</taxon>
        <taxon>Ecdysozoa</taxon>
        <taxon>Arthropoda</taxon>
        <taxon>Hexapoda</taxon>
        <taxon>Insecta</taxon>
        <taxon>Pterygota</taxon>
        <taxon>Neoptera</taxon>
        <taxon>Paraneoptera</taxon>
        <taxon>Hemiptera</taxon>
        <taxon>Auchenorrhyncha</taxon>
        <taxon>Membracoidea</taxon>
        <taxon>Cicadellidae</taxon>
        <taxon>Cicadellinae</taxon>
        <taxon>Proconiini</taxon>
        <taxon>Cuerna</taxon>
    </lineage>
</organism>
<keyword evidence="10" id="KW-0243">Dynein</keyword>
<keyword evidence="7" id="KW-0547">Nucleotide-binding</keyword>
<dbReference type="Pfam" id="PF12774">
    <property type="entry name" value="AAA_6"/>
    <property type="match status" value="1"/>
</dbReference>
<keyword evidence="6" id="KW-0677">Repeat</keyword>
<evidence type="ECO:0000256" key="3">
    <source>
        <dbReference type="ARBA" id="ARBA00008887"/>
    </source>
</evidence>
<dbReference type="SUPFAM" id="SSF52540">
    <property type="entry name" value="P-loop containing nucleoside triphosphate hydrolases"/>
    <property type="match status" value="4"/>
</dbReference>
<dbReference type="InterPro" id="IPR042228">
    <property type="entry name" value="Dynein_linker_3"/>
</dbReference>
<evidence type="ECO:0000256" key="12">
    <source>
        <dbReference type="ARBA" id="ARBA00023069"/>
    </source>
</evidence>
<dbReference type="Pfam" id="PF03028">
    <property type="entry name" value="Dynein_heavy"/>
    <property type="match status" value="1"/>
</dbReference>
<dbReference type="Pfam" id="PF18199">
    <property type="entry name" value="Dynein_C"/>
    <property type="match status" value="1"/>
</dbReference>
<dbReference type="Gene3D" id="3.40.50.300">
    <property type="entry name" value="P-loop containing nucleotide triphosphate hydrolases"/>
    <property type="match status" value="5"/>
</dbReference>
<protein>
    <recommendedName>
        <fullName evidence="17">AAA+ ATPase domain-containing protein</fullName>
    </recommendedName>
</protein>
<feature type="domain" description="AAA+ ATPase" evidence="17">
    <location>
        <begin position="264"/>
        <end position="403"/>
    </location>
</feature>
<dbReference type="InterPro" id="IPR024317">
    <property type="entry name" value="Dynein_heavy_chain_D4_dom"/>
</dbReference>
<dbReference type="SMART" id="SM00382">
    <property type="entry name" value="AAA"/>
    <property type="match status" value="2"/>
</dbReference>
<dbReference type="GO" id="GO:0045505">
    <property type="term" value="F:dynein intermediate chain binding"/>
    <property type="evidence" value="ECO:0007669"/>
    <property type="project" value="InterPro"/>
</dbReference>
<dbReference type="FunFam" id="3.40.50.300:FF:000044">
    <property type="entry name" value="Dynein heavy chain 5, axonemal"/>
    <property type="match status" value="1"/>
</dbReference>
<dbReference type="GO" id="GO:0003341">
    <property type="term" value="P:cilium movement"/>
    <property type="evidence" value="ECO:0007669"/>
    <property type="project" value="UniProtKB-ARBA"/>
</dbReference>
<keyword evidence="9" id="KW-0282">Flagellum</keyword>
<dbReference type="Gene3D" id="3.10.490.20">
    <property type="match status" value="1"/>
</dbReference>
<comment type="subcellular location">
    <subcellularLocation>
        <location evidence="1">Cell projection</location>
        <location evidence="1">Cilium</location>
        <location evidence="1">Flagellum</location>
    </subcellularLocation>
    <subcellularLocation>
        <location evidence="2">Cytoplasm</location>
        <location evidence="2">Cytoskeleton</location>
        <location evidence="2">Cilium axoneme</location>
    </subcellularLocation>
</comment>
<dbReference type="InterPro" id="IPR003593">
    <property type="entry name" value="AAA+_ATPase"/>
</dbReference>
<dbReference type="FunFam" id="1.20.1270.280:FF:000001">
    <property type="entry name" value="dynein heavy chain 7, axonemal"/>
    <property type="match status" value="1"/>
</dbReference>
<dbReference type="FunFam" id="1.20.58.1120:FF:000005">
    <property type="entry name" value="Dynein, axonemal, heavy chain 12"/>
    <property type="match status" value="1"/>
</dbReference>
<dbReference type="GO" id="GO:0008569">
    <property type="term" value="F:minus-end-directed microtubule motor activity"/>
    <property type="evidence" value="ECO:0007669"/>
    <property type="project" value="InterPro"/>
</dbReference>
<dbReference type="Gene3D" id="1.10.8.710">
    <property type="match status" value="1"/>
</dbReference>
<dbReference type="Pfam" id="PF12781">
    <property type="entry name" value="AAA_9"/>
    <property type="match status" value="1"/>
</dbReference>
<evidence type="ECO:0000259" key="17">
    <source>
        <dbReference type="SMART" id="SM00382"/>
    </source>
</evidence>
<keyword evidence="14" id="KW-0206">Cytoskeleton</keyword>
<dbReference type="FunFam" id="1.10.472.130:FF:000005">
    <property type="entry name" value="Dynein axonemal heavy chain 7"/>
    <property type="match status" value="1"/>
</dbReference>
<reference evidence="18" key="1">
    <citation type="submission" date="2015-11" db="EMBL/GenBank/DDBJ databases">
        <title>De novo transcriptome assembly of four potential Pierce s Disease insect vectors from Arizona vineyards.</title>
        <authorList>
            <person name="Tassone E.E."/>
        </authorList>
    </citation>
    <scope>NUCLEOTIDE SEQUENCE</scope>
</reference>
<dbReference type="Gene3D" id="3.20.180.20">
    <property type="entry name" value="Dynein heavy chain, N-terminal domain 2"/>
    <property type="match status" value="1"/>
</dbReference>
<evidence type="ECO:0000313" key="18">
    <source>
        <dbReference type="EMBL" id="JAS45335.1"/>
    </source>
</evidence>
<dbReference type="InterPro" id="IPR027417">
    <property type="entry name" value="P-loop_NTPase"/>
</dbReference>
<dbReference type="Gene3D" id="1.10.8.720">
    <property type="entry name" value="Region D6 of dynein motor"/>
    <property type="match status" value="1"/>
</dbReference>
<keyword evidence="15" id="KW-0966">Cell projection</keyword>
<dbReference type="Pfam" id="PF12780">
    <property type="entry name" value="AAA_8"/>
    <property type="match status" value="1"/>
</dbReference>
<dbReference type="InterPro" id="IPR024743">
    <property type="entry name" value="Dynein_HC_stalk"/>
</dbReference>
<dbReference type="GO" id="GO:0031514">
    <property type="term" value="C:motile cilium"/>
    <property type="evidence" value="ECO:0007669"/>
    <property type="project" value="UniProtKB-SubCell"/>
</dbReference>
<evidence type="ECO:0000256" key="11">
    <source>
        <dbReference type="ARBA" id="ARBA00023054"/>
    </source>
</evidence>
<feature type="non-terminal residue" evidence="18">
    <location>
        <position position="1"/>
    </location>
</feature>
<keyword evidence="12" id="KW-0969">Cilium</keyword>
<dbReference type="FunFam" id="3.40.50.300:FF:001328">
    <property type="entry name" value="Dynein heavy chain 6, axonemal"/>
    <property type="match status" value="1"/>
</dbReference>
<evidence type="ECO:0000256" key="8">
    <source>
        <dbReference type="ARBA" id="ARBA00022840"/>
    </source>
</evidence>
<dbReference type="GO" id="GO:0051959">
    <property type="term" value="F:dynein light intermediate chain binding"/>
    <property type="evidence" value="ECO:0007669"/>
    <property type="project" value="InterPro"/>
</dbReference>
<dbReference type="GO" id="GO:0005874">
    <property type="term" value="C:microtubule"/>
    <property type="evidence" value="ECO:0007669"/>
    <property type="project" value="UniProtKB-KW"/>
</dbReference>
<sequence>LNDYLEKKRLYFPRFFFLSNDEMLEILSETKDPTRVQPYLKKCFEGIAKLKFTEELDITKMISSDEEEVTLVDVISTAAARGQVEKWLLLLEKDMKISVHKEINMSMISYAETPRHVWAQSWPWQVVLTVSCTYWTSDVHKAIQDSPQGLTDYYNLCNIQLTRIVELVRGKLSKQTRLTLVALIVIDVHCRDVVSFLCDKKVSNDDDFQWLSQLRYYWEENVMVTRMINSSLNYGYEYLGNGTRLVNTPLTDRCYRTLFGALHLHLGGAPEGPAGTGKTETTKDLAKAIAKQCVVFNCSDTMDYLSLGKFFKGLASCGAWACFDEFNRIDLEVLSVVAQQILTIQRAINAGTPKFVFEGTELNLDPTCSVFITMNPGYAGRSELPDNLKALFRSVAMMVPDYALISEVSLYAAGFVSARPLAVKIVATYKLCSEQLSSQQHYDYGMRAVKTVLNAAENLKLRYPDENEDIVVLRSITDVNLPKFLNHDIPLFQGITSDLFPGVVLPEPDYRALNMSCMEASQAANLQLTDYFLQKIQQIYEMMIVRWGFMIVGMPFGGKTAAYRTLADALAIIEEKGLMDEHKVQITVINPKSITMGQLYGQFDLVSHEWSDGILAVSYRAFAMSTNLDRKWLVFDGPVDAIWIENMNTVLDDNKKLCLMSGEIINLAPTTNLIFEPLDLEAASPATVSRCGMIYMEPATLGWECLIQSWLNTLPPCLHTQNKQVISHLFSRFCPVLIYYLRRSNAVEIFPSSDSNLIRSLTNLYDCFMDDFYDEDFIKNISDLDTRAQLEGVFFFSCIWSIGACLNSPSREKFSVLFFGLLQKEFPTQLKDDFGIPDHLIIPPLKPYIYTIPDQATVFDYRFIKEGKGKWKLWSEELTSAPPIPRDIPVNQIIVPTVETVRNIALLQLLVLHQKSVMFVGPTGTGKSSYTQDFLLKKVDNNVYKPMFINFSAQTSANQTQDIIMTKLDKRRKGVYGPPLGKKCVVFVDDVSMPMKETYGAQPPIELLRQWLDHRIWYDRKDNVAMKLIDIQLICGMGPPSTGNTVTPRFSRHFNITVINEFEDETMVTIFGKIMLWHLDTRGFSKEFDPCIDQLVSATLYIYKQSLANLLPTPAKSHYLFNLRDFSRVIQGVLLSVPEAMEDLVAMKRLWVHEVLRVYYDRLVDDTDRDWIFNTLHVVVQTYLEEDLNQMFAHLVKDKPVGSRVGETELRRLLYCDFANPKADTRNYIEVTDLDALRIIVEGYLNEYNNMSKKPMNLVLFRFAIEHLSRICRILKQPRSHALLVGVGGSGRQSLTRLAAHICEYDIVQVEISKQYGMYEWHEDLKHTLLRACASDQHVVFLFTDTQIKEEPFVEDISNMLNSGEVPNLFGMDEKAEICEKMRVIDRQKDKSQQTDGSPVALFNLFVQIVKDQLHVVLAFSPIGDGFRNRIRKFPALVNCCTINWFQAWPPDALLAVATKFLGEIDLPENERAACIEMCQEFHTSTQDMATEYFLRLQRHTYVTPTSYLELINTFKDLLSKKREELMTGKHRYEVGVEKLVYAAGEVSVMQDELIQLQPALQQAAADVKEIMTKVESESEDVAKVEEVVKADEAVANEQAEAANAIRTECDARLAEAMPILQAALAALDTLTPADITVVKSMKSPPKGVRLVMEAVCILKDVKPDRIPDPGGSGKMVEDFWGPSKRVLGDIKFLDSLINFDKDNIPPRIMKVINERFLNNEDFDPVKIKTASTAAEGLCKWIKAISEYDVQAKIIAPKRAALAVAEGDYNKAMAALEIKRAQLREVQKKLADLEAVLEQNKARFKDLQDDVDLCTKKLQRAEELIGGLGGEKDRWTATAKQLGERYHLLTGEILVASGAVAYLGPFTLQFRIDQIKKWVDHVNSFNIYCPRDFSLMAILGQPVEIRAWNIFGLPTDSFSIDNGIIVKNARRWPLMIDPQSQANKWIKNMEKANNLSVIRMSGSDYVRVLENAIQFGQPVLLENIGEELDALLEPLLMKQTFKQGGAICIKLGDSVVEYSPLFRFYLTTKLRNPHYLPEVAVKVTLLNFMITPTGLEDQLLGIVVAKDRPDLEAEKNQLIVQGAENKRMLKEIEDKILEVLSTSEGNILEDEEGVNVLSSSKVLANEISEKQAVAEVTEKSIDAARLEYQPIANHSTVLFFSIANLANIDPMYQYSLVWFVNLYKTAIDNTEKSENVEERIEELSKYFTYSLYVNICRSLFEKDKLLFSLILSVNLMFNANNLDHAEWMFLLTGGVGLDNPHPNPAPWLPQNSWDELCRCDDLPMFHGIRQHFESNIKDWKKFFDSMEPHKNPYPEPWEKKLNSFQKIVLLRCIRFDKVVPAIQDEVEAHLGQRFVEPPPFDLPASFADSHCCIPLIFVLTPGADPTALLLKFAEDMGFGGSRLNSLSLGQGQGPIAVRLIDEGVKNGTWVVLQNCHLAKSWMPTLEKLCENFSPDSTHPDFRLWLTSYPAEHFPVSVLQNGVKMTNEPPKGMRANVLRSFTSDPIGNPEFFEGCKQSMSFKKLVFGLCFFHALVQERRKFGPLGWNIPYEFNETDLRISVQQLHIFLNQYEDVQYEALNYLTGECNYGGRVTDDWDRRCLITVLRKFYCPALVTESDYFFDPSKLYYVPEVKDHEAFVNYIKTFPLITNPSVFGMNDNADIMKDQQETFVLFTNTLLTQDAASGGGSSKEEAENTVYHVSGDILDKLPEDYDTVLALEKYPTLYSQSMNTVLVQEMGRFNNLLRTIRNSLRNLRKAIKGQIVMTFELEEVFTSVLTGRIPGAWGKKSYPSLKPLGSYISDFLARLEFLQKWFENGAPSIFWLSGFFFTQAFLTGAQQNYARKYRIPIDLLTFDYEVMKEDRLSIAPADGVYVYGLFLDGARWNREKHHLDESLPKVLYDIVPYMWIKPLKREDLLPRSVYLCPLYKTAERRGILSTTGHSTNFVVAMLLTTIHPQEHWVM</sequence>
<dbReference type="GO" id="GO:0005930">
    <property type="term" value="C:axoneme"/>
    <property type="evidence" value="ECO:0007669"/>
    <property type="project" value="UniProtKB-SubCell"/>
</dbReference>
<feature type="domain" description="AAA+ ATPase" evidence="17">
    <location>
        <begin position="913"/>
        <end position="1060"/>
    </location>
</feature>
<dbReference type="Gene3D" id="1.20.920.30">
    <property type="match status" value="1"/>
</dbReference>
<keyword evidence="5" id="KW-0493">Microtubule</keyword>
<dbReference type="FunFam" id="3.40.50.300:FF:002141">
    <property type="entry name" value="Dynein heavy chain"/>
    <property type="match status" value="1"/>
</dbReference>
<dbReference type="Gene3D" id="1.20.1270.280">
    <property type="match status" value="1"/>
</dbReference>
<dbReference type="PANTHER" id="PTHR22878">
    <property type="entry name" value="DYNEIN HEAVY CHAIN 6, AXONEMAL-LIKE-RELATED"/>
    <property type="match status" value="1"/>
</dbReference>
<evidence type="ECO:0000256" key="7">
    <source>
        <dbReference type="ARBA" id="ARBA00022741"/>
    </source>
</evidence>
<dbReference type="InterPro" id="IPR041466">
    <property type="entry name" value="Dynein_AAA5_ext"/>
</dbReference>
<evidence type="ECO:0000256" key="9">
    <source>
        <dbReference type="ARBA" id="ARBA00022846"/>
    </source>
</evidence>
<dbReference type="InterPro" id="IPR043160">
    <property type="entry name" value="Dynein_C_barrel"/>
</dbReference>
<evidence type="ECO:0000256" key="6">
    <source>
        <dbReference type="ARBA" id="ARBA00022737"/>
    </source>
</evidence>
<dbReference type="InterPro" id="IPR026983">
    <property type="entry name" value="DHC"/>
</dbReference>
<dbReference type="GO" id="GO:0030286">
    <property type="term" value="C:dynein complex"/>
    <property type="evidence" value="ECO:0007669"/>
    <property type="project" value="UniProtKB-KW"/>
</dbReference>
<name>A0A1B6F584_9HEMI</name>
<comment type="similarity">
    <text evidence="3">Belongs to the dynein heavy chain family.</text>
</comment>
<evidence type="ECO:0000256" key="5">
    <source>
        <dbReference type="ARBA" id="ARBA00022701"/>
    </source>
</evidence>
<dbReference type="Gene3D" id="1.20.920.20">
    <property type="match status" value="1"/>
</dbReference>
<proteinExistence type="inferred from homology"/>
<dbReference type="FunFam" id="1.10.8.1220:FF:000001">
    <property type="entry name" value="Dynein axonemal heavy chain 5"/>
    <property type="match status" value="1"/>
</dbReference>
<keyword evidence="4" id="KW-0963">Cytoplasm</keyword>
<feature type="non-terminal residue" evidence="18">
    <location>
        <position position="2960"/>
    </location>
</feature>
<dbReference type="Pfam" id="PF12777">
    <property type="entry name" value="MT"/>
    <property type="match status" value="1"/>
</dbReference>
<dbReference type="FunFam" id="3.40.50.300:FF:000362">
    <property type="entry name" value="Dynein, axonemal, heavy chain 6"/>
    <property type="match status" value="1"/>
</dbReference>
<dbReference type="InterPro" id="IPR041589">
    <property type="entry name" value="DNAH3_AAA_lid_1"/>
</dbReference>
<dbReference type="InterPro" id="IPR041658">
    <property type="entry name" value="AAA_lid_11"/>
</dbReference>
<dbReference type="InterPro" id="IPR035706">
    <property type="entry name" value="AAA_9"/>
</dbReference>
<evidence type="ECO:0000256" key="16">
    <source>
        <dbReference type="SAM" id="Coils"/>
    </source>
</evidence>
<keyword evidence="8" id="KW-0067">ATP-binding</keyword>
<dbReference type="InterPro" id="IPR013602">
    <property type="entry name" value="Dynein_heavy_linker"/>
</dbReference>
<dbReference type="FunFam" id="3.40.50.300:FF:000223">
    <property type="entry name" value="Dynein heavy chain 3, axonemal"/>
    <property type="match status" value="1"/>
</dbReference>
<dbReference type="FunFam" id="1.20.920.30:FF:000002">
    <property type="entry name" value="Dynein axonemal heavy chain 3"/>
    <property type="match status" value="1"/>
</dbReference>
<dbReference type="Gene3D" id="1.10.472.130">
    <property type="match status" value="1"/>
</dbReference>
<keyword evidence="13" id="KW-0505">Motor protein</keyword>